<keyword evidence="4" id="KW-1185">Reference proteome</keyword>
<accession>A0A3N4GSN2</accession>
<dbReference type="Pfam" id="PF01361">
    <property type="entry name" value="Tautomerase"/>
    <property type="match status" value="1"/>
</dbReference>
<evidence type="ECO:0000313" key="3">
    <source>
        <dbReference type="EMBL" id="RPA63696.1"/>
    </source>
</evidence>
<proteinExistence type="predicted"/>
<dbReference type="GO" id="GO:0016853">
    <property type="term" value="F:isomerase activity"/>
    <property type="evidence" value="ECO:0007669"/>
    <property type="project" value="UniProtKB-KW"/>
</dbReference>
<feature type="domain" description="4-oxalocrotonate tautomerase-like" evidence="2">
    <location>
        <begin position="2"/>
        <end position="52"/>
    </location>
</feature>
<dbReference type="AlphaFoldDB" id="A0A3N4GSN2"/>
<sequence>MPFVRIQLKAGRTPEQKEVIAKEIIDAMDKHNFATRDSIKVIFEDMLPENFITDADLNKEK</sequence>
<dbReference type="EMBL" id="RKMG01000003">
    <property type="protein sequence ID" value="RPA63696.1"/>
    <property type="molecule type" value="Genomic_DNA"/>
</dbReference>
<dbReference type="Gene3D" id="3.30.429.10">
    <property type="entry name" value="Macrophage Migration Inhibitory Factor"/>
    <property type="match status" value="1"/>
</dbReference>
<name>A0A3N4GSN2_9LACT</name>
<dbReference type="InterPro" id="IPR014347">
    <property type="entry name" value="Tautomerase/MIF_sf"/>
</dbReference>
<comment type="caution">
    <text evidence="3">The sequence shown here is derived from an EMBL/GenBank/DDBJ whole genome shotgun (WGS) entry which is preliminary data.</text>
</comment>
<gene>
    <name evidence="3" type="ORF">EF384_01910</name>
</gene>
<evidence type="ECO:0000313" key="4">
    <source>
        <dbReference type="Proteomes" id="UP000273977"/>
    </source>
</evidence>
<dbReference type="RefSeq" id="WP_123779294.1">
    <property type="nucleotide sequence ID" value="NZ_RKMG01000003.1"/>
</dbReference>
<reference evidence="3 4" key="1">
    <citation type="submission" date="2018-11" db="EMBL/GenBank/DDBJ databases">
        <title>Aerococcus sp. SJQ22, whole genome shotgun sequence.</title>
        <authorList>
            <person name="Sun L."/>
            <person name="Gao X."/>
            <person name="Chen W."/>
            <person name="Huang K."/>
        </authorList>
    </citation>
    <scope>NUCLEOTIDE SEQUENCE [LARGE SCALE GENOMIC DNA]</scope>
    <source>
        <strain evidence="3 4">SJQ22</strain>
    </source>
</reference>
<organism evidence="3 4">
    <name type="scientific">Aerococcus agrisoli</name>
    <dbReference type="NCBI Taxonomy" id="2487350"/>
    <lineage>
        <taxon>Bacteria</taxon>
        <taxon>Bacillati</taxon>
        <taxon>Bacillota</taxon>
        <taxon>Bacilli</taxon>
        <taxon>Lactobacillales</taxon>
        <taxon>Aerococcaceae</taxon>
        <taxon>Aerococcus</taxon>
    </lineage>
</organism>
<dbReference type="InterPro" id="IPR004370">
    <property type="entry name" value="4-OT-like_dom"/>
</dbReference>
<evidence type="ECO:0000256" key="1">
    <source>
        <dbReference type="ARBA" id="ARBA00023235"/>
    </source>
</evidence>
<dbReference type="SUPFAM" id="SSF55331">
    <property type="entry name" value="Tautomerase/MIF"/>
    <property type="match status" value="1"/>
</dbReference>
<dbReference type="Proteomes" id="UP000273977">
    <property type="component" value="Unassembled WGS sequence"/>
</dbReference>
<dbReference type="OrthoDB" id="5405937at2"/>
<keyword evidence="1" id="KW-0413">Isomerase</keyword>
<protein>
    <submittedName>
        <fullName evidence="3">4-oxalocrotonate tautomerase</fullName>
    </submittedName>
</protein>
<evidence type="ECO:0000259" key="2">
    <source>
        <dbReference type="Pfam" id="PF01361"/>
    </source>
</evidence>